<dbReference type="InterPro" id="IPR001763">
    <property type="entry name" value="Rhodanese-like_dom"/>
</dbReference>
<reference evidence="15 16" key="1">
    <citation type="journal article" date="2023" name="Elife">
        <title>Identification of key yeast species and microbe-microbe interactions impacting larval growth of Drosophila in the wild.</title>
        <authorList>
            <person name="Mure A."/>
            <person name="Sugiura Y."/>
            <person name="Maeda R."/>
            <person name="Honda K."/>
            <person name="Sakurai N."/>
            <person name="Takahashi Y."/>
            <person name="Watada M."/>
            <person name="Katoh T."/>
            <person name="Gotoh A."/>
            <person name="Gotoh Y."/>
            <person name="Taniguchi I."/>
            <person name="Nakamura K."/>
            <person name="Hayashi T."/>
            <person name="Katayama T."/>
            <person name="Uemura T."/>
            <person name="Hattori Y."/>
        </authorList>
    </citation>
    <scope>NUCLEOTIDE SEQUENCE [LARGE SCALE GENOMIC DNA]</scope>
    <source>
        <strain evidence="15 16">SC-9</strain>
    </source>
</reference>
<keyword evidence="8" id="KW-0833">Ubl conjugation pathway</keyword>
<name>A0AAV5QK55_9ASCO</name>
<feature type="binding site" evidence="12">
    <location>
        <position position="94"/>
    </location>
    <ligand>
        <name>ATP</name>
        <dbReference type="ChEBI" id="CHEBI:30616"/>
    </ligand>
</feature>
<keyword evidence="6 12" id="KW-0479">Metal-binding</keyword>
<dbReference type="Gene3D" id="3.40.250.10">
    <property type="entry name" value="Rhodanese-like domain"/>
    <property type="match status" value="1"/>
</dbReference>
<dbReference type="SUPFAM" id="SSF69572">
    <property type="entry name" value="Activating enzymes of the ubiquitin-like proteins"/>
    <property type="match status" value="1"/>
</dbReference>
<comment type="cofactor">
    <cofactor evidence="12">
        <name>Zn(2+)</name>
        <dbReference type="ChEBI" id="CHEBI:29105"/>
    </cofactor>
    <text evidence="12">Binds 1 zinc ion per subunit.</text>
</comment>
<evidence type="ECO:0000256" key="2">
    <source>
        <dbReference type="ARBA" id="ARBA00022490"/>
    </source>
</evidence>
<evidence type="ECO:0000256" key="9">
    <source>
        <dbReference type="ARBA" id="ARBA00022833"/>
    </source>
</evidence>
<feature type="active site" description="Glycyl thioester intermediate; for adenylyltransferase activity" evidence="12">
    <location>
        <position position="241"/>
    </location>
</feature>
<dbReference type="GO" id="GO:0042292">
    <property type="term" value="F:URM1 activating enzyme activity"/>
    <property type="evidence" value="ECO:0007669"/>
    <property type="project" value="TreeGrafter"/>
</dbReference>
<evidence type="ECO:0000313" key="16">
    <source>
        <dbReference type="Proteomes" id="UP001360560"/>
    </source>
</evidence>
<keyword evidence="16" id="KW-1185">Reference proteome</keyword>
<evidence type="ECO:0000256" key="13">
    <source>
        <dbReference type="SAM" id="Coils"/>
    </source>
</evidence>
<dbReference type="GO" id="GO:0005829">
    <property type="term" value="C:cytosol"/>
    <property type="evidence" value="ECO:0007669"/>
    <property type="project" value="UniProtKB-SubCell"/>
</dbReference>
<keyword evidence="13" id="KW-0175">Coiled coil</keyword>
<evidence type="ECO:0000256" key="8">
    <source>
        <dbReference type="ARBA" id="ARBA00022786"/>
    </source>
</evidence>
<protein>
    <submittedName>
        <fullName evidence="15">Uba4 protein</fullName>
    </submittedName>
</protein>
<sequence>MTIDHEVSQELQALRNENNLLKQKLAQSTSQSILDTSSKTSTSSSTTTSELSLLEYRRYGRQLLVPQLVENSSSPTEAQLSLKNAKVLVVGAGGLGSPALLYLAASGVGQIGIVDPDTVDMSNLHRQIIHSTTTLDFPKVQSAALAMKNINPFCQVTTYHEPLNNLNSWSIVENYDVVLDCTDTPQSRYLINDACVVAGKPLVSGSGIRTEGQLSIFNHLNGPCYRCFFPNPPAPNSVTACSDAGVIGPCIGLIGTMMAVECLKILTHHYTQDNFKPFMTMYNGFSEQGSQSLRTFKMRGRKADCLSCGDAKKITREDIEAGKINYSQFCGTNIDRYDVIDYKTQQVSIEGFKSKYDTLLESLSEECGNNDNNIIVIDVRPVEHWNIVHLPHSIHLPLARLKRIDTLDDLTNIVPKLKVSSQVFVICRYGNDSRIATKILSDKFGISAKDVAGGLFRWAKVVDPNFVVY</sequence>
<evidence type="ECO:0000313" key="15">
    <source>
        <dbReference type="EMBL" id="GMM34942.1"/>
    </source>
</evidence>
<dbReference type="GO" id="GO:0046872">
    <property type="term" value="F:metal ion binding"/>
    <property type="evidence" value="ECO:0007669"/>
    <property type="project" value="UniProtKB-KW"/>
</dbReference>
<keyword evidence="3 12" id="KW-0808">Transferase</keyword>
<dbReference type="InterPro" id="IPR045886">
    <property type="entry name" value="ThiF/MoeB/HesA"/>
</dbReference>
<organism evidence="15 16">
    <name type="scientific">Saccharomycopsis crataegensis</name>
    <dbReference type="NCBI Taxonomy" id="43959"/>
    <lineage>
        <taxon>Eukaryota</taxon>
        <taxon>Fungi</taxon>
        <taxon>Dikarya</taxon>
        <taxon>Ascomycota</taxon>
        <taxon>Saccharomycotina</taxon>
        <taxon>Saccharomycetes</taxon>
        <taxon>Saccharomycopsidaceae</taxon>
        <taxon>Saccharomycopsis</taxon>
    </lineage>
</organism>
<evidence type="ECO:0000256" key="10">
    <source>
        <dbReference type="ARBA" id="ARBA00022840"/>
    </source>
</evidence>
<keyword evidence="11 12" id="KW-0511">Multifunctional enzyme</keyword>
<dbReference type="CDD" id="cd00757">
    <property type="entry name" value="ThiF_MoeB_HesA_family"/>
    <property type="match status" value="1"/>
</dbReference>
<evidence type="ECO:0000256" key="1">
    <source>
        <dbReference type="ARBA" id="ARBA00004514"/>
    </source>
</evidence>
<feature type="binding site" evidence="12">
    <location>
        <begin position="183"/>
        <end position="184"/>
    </location>
    <ligand>
        <name>ATP</name>
        <dbReference type="ChEBI" id="CHEBI:30616"/>
    </ligand>
</feature>
<feature type="active site" description="Cysteine persulfide intermediate; for sulfurtransferase activity" evidence="12">
    <location>
        <position position="427"/>
    </location>
</feature>
<feature type="binding site" evidence="12">
    <location>
        <position position="139"/>
    </location>
    <ligand>
        <name>ATP</name>
        <dbReference type="ChEBI" id="CHEBI:30616"/>
    </ligand>
</feature>
<keyword evidence="5" id="KW-0548">Nucleotidyltransferase</keyword>
<evidence type="ECO:0000259" key="14">
    <source>
        <dbReference type="PROSITE" id="PS50206"/>
    </source>
</evidence>
<dbReference type="InterPro" id="IPR028885">
    <property type="entry name" value="MOCS3/Uba4"/>
</dbReference>
<dbReference type="Proteomes" id="UP001360560">
    <property type="component" value="Unassembled WGS sequence"/>
</dbReference>
<dbReference type="Gene3D" id="3.40.50.720">
    <property type="entry name" value="NAD(P)-binding Rossmann-like Domain"/>
    <property type="match status" value="1"/>
</dbReference>
<evidence type="ECO:0000256" key="5">
    <source>
        <dbReference type="ARBA" id="ARBA00022695"/>
    </source>
</evidence>
<feature type="binding site" evidence="12">
    <location>
        <position position="308"/>
    </location>
    <ligand>
        <name>Zn(2+)</name>
        <dbReference type="ChEBI" id="CHEBI:29105"/>
    </ligand>
</feature>
<evidence type="ECO:0000256" key="12">
    <source>
        <dbReference type="HAMAP-Rule" id="MF_03049"/>
    </source>
</evidence>
<dbReference type="HAMAP" id="MF_03049">
    <property type="entry name" value="MOCS3_Uba4"/>
    <property type="match status" value="1"/>
</dbReference>
<dbReference type="Pfam" id="PF00581">
    <property type="entry name" value="Rhodanese"/>
    <property type="match status" value="1"/>
</dbReference>
<gene>
    <name evidence="12" type="primary">UBA4</name>
    <name evidence="15" type="ORF">DASC09_022670</name>
</gene>
<keyword evidence="10 12" id="KW-0067">ATP-binding</keyword>
<dbReference type="GO" id="GO:0002143">
    <property type="term" value="P:tRNA wobble position uridine thiolation"/>
    <property type="evidence" value="ECO:0007669"/>
    <property type="project" value="InterPro"/>
</dbReference>
<comment type="subcellular location">
    <subcellularLocation>
        <location evidence="1">Cytoplasm</location>
        <location evidence="1">Cytosol</location>
    </subcellularLocation>
</comment>
<keyword evidence="9 12" id="KW-0862">Zinc</keyword>
<dbReference type="GO" id="GO:0032447">
    <property type="term" value="P:protein urmylation"/>
    <property type="evidence" value="ECO:0007669"/>
    <property type="project" value="TreeGrafter"/>
</dbReference>
<accession>A0AAV5QK55</accession>
<evidence type="ECO:0000256" key="4">
    <source>
        <dbReference type="ARBA" id="ARBA00022694"/>
    </source>
</evidence>
<dbReference type="InterPro" id="IPR000594">
    <property type="entry name" value="ThiF_NAD_FAD-bd"/>
</dbReference>
<keyword evidence="4 12" id="KW-0819">tRNA processing</keyword>
<comment type="pathway">
    <text evidence="12">tRNA modification; 5-methoxycarbonylmethyl-2-thiouridine-tRNA biosynthesis.</text>
</comment>
<dbReference type="GO" id="GO:0070566">
    <property type="term" value="F:adenylyltransferase activity"/>
    <property type="evidence" value="ECO:0007669"/>
    <property type="project" value="InterPro"/>
</dbReference>
<feature type="binding site" evidence="12">
    <location>
        <begin position="122"/>
        <end position="126"/>
    </location>
    <ligand>
        <name>ATP</name>
        <dbReference type="ChEBI" id="CHEBI:30616"/>
    </ligand>
</feature>
<feature type="binding site" evidence="12">
    <location>
        <position position="305"/>
    </location>
    <ligand>
        <name>Zn(2+)</name>
        <dbReference type="ChEBI" id="CHEBI:29105"/>
    </ligand>
</feature>
<dbReference type="GO" id="GO:0005524">
    <property type="term" value="F:ATP binding"/>
    <property type="evidence" value="ECO:0007669"/>
    <property type="project" value="UniProtKB-KW"/>
</dbReference>
<feature type="binding site" evidence="12">
    <location>
        <position position="115"/>
    </location>
    <ligand>
        <name>ATP</name>
        <dbReference type="ChEBI" id="CHEBI:30616"/>
    </ligand>
</feature>
<feature type="binding site" evidence="12">
    <location>
        <position position="224"/>
    </location>
    <ligand>
        <name>Zn(2+)</name>
        <dbReference type="ChEBI" id="CHEBI:29105"/>
    </ligand>
</feature>
<feature type="binding site" evidence="12">
    <location>
        <position position="227"/>
    </location>
    <ligand>
        <name>Zn(2+)</name>
        <dbReference type="ChEBI" id="CHEBI:29105"/>
    </ligand>
</feature>
<feature type="coiled-coil region" evidence="13">
    <location>
        <begin position="4"/>
        <end position="31"/>
    </location>
</feature>
<evidence type="ECO:0000256" key="7">
    <source>
        <dbReference type="ARBA" id="ARBA00022741"/>
    </source>
</evidence>
<dbReference type="PANTHER" id="PTHR10953">
    <property type="entry name" value="UBIQUITIN-ACTIVATING ENZYME E1"/>
    <property type="match status" value="1"/>
</dbReference>
<keyword evidence="2 12" id="KW-0963">Cytoplasm</keyword>
<feature type="domain" description="Rhodanese" evidence="14">
    <location>
        <begin position="370"/>
        <end position="467"/>
    </location>
</feature>
<dbReference type="InterPro" id="IPR036873">
    <property type="entry name" value="Rhodanese-like_dom_sf"/>
</dbReference>
<dbReference type="PROSITE" id="PS50206">
    <property type="entry name" value="RHODANESE_3"/>
    <property type="match status" value="1"/>
</dbReference>
<keyword evidence="7 12" id="KW-0547">Nucleotide-binding</keyword>
<evidence type="ECO:0000256" key="3">
    <source>
        <dbReference type="ARBA" id="ARBA00022679"/>
    </source>
</evidence>
<comment type="similarity">
    <text evidence="12">In the N-terminal section; belongs to the HesA/MoeB/ThiF family. UBA4 subfamily.</text>
</comment>
<dbReference type="GO" id="GO:0004792">
    <property type="term" value="F:thiosulfate-cyanide sulfurtransferase activity"/>
    <property type="evidence" value="ECO:0007669"/>
    <property type="project" value="TreeGrafter"/>
</dbReference>
<comment type="caution">
    <text evidence="15">The sequence shown here is derived from an EMBL/GenBank/DDBJ whole genome shotgun (WGS) entry which is preliminary data.</text>
</comment>
<dbReference type="FunFam" id="3.40.50.720:FF:000033">
    <property type="entry name" value="Adenylyltransferase and sulfurtransferase MOCS3"/>
    <property type="match status" value="1"/>
</dbReference>
<dbReference type="InterPro" id="IPR035985">
    <property type="entry name" value="Ubiquitin-activating_enz"/>
</dbReference>
<evidence type="ECO:0000256" key="6">
    <source>
        <dbReference type="ARBA" id="ARBA00022723"/>
    </source>
</evidence>
<evidence type="ECO:0000256" key="11">
    <source>
        <dbReference type="ARBA" id="ARBA00023268"/>
    </source>
</evidence>
<dbReference type="EMBL" id="BTFZ01000004">
    <property type="protein sequence ID" value="GMM34942.1"/>
    <property type="molecule type" value="Genomic_DNA"/>
</dbReference>
<dbReference type="SMART" id="SM00450">
    <property type="entry name" value="RHOD"/>
    <property type="match status" value="1"/>
</dbReference>
<dbReference type="PANTHER" id="PTHR10953:SF102">
    <property type="entry name" value="ADENYLYLTRANSFERASE AND SULFURTRANSFERASE MOCS3"/>
    <property type="match status" value="1"/>
</dbReference>
<proteinExistence type="inferred from homology"/>
<dbReference type="AlphaFoldDB" id="A0AAV5QK55"/>
<dbReference type="Pfam" id="PF00899">
    <property type="entry name" value="ThiF"/>
    <property type="match status" value="1"/>
</dbReference>